<protein>
    <recommendedName>
        <fullName evidence="2">Aminotransferase class V domain-containing protein</fullName>
    </recommendedName>
</protein>
<dbReference type="Gene3D" id="3.40.640.10">
    <property type="entry name" value="Type I PLP-dependent aspartate aminotransferase-like (Major domain)"/>
    <property type="match status" value="1"/>
</dbReference>
<dbReference type="OMA" id="ETRAGCS"/>
<evidence type="ECO:0000313" key="3">
    <source>
        <dbReference type="EMBL" id="KNE67128.1"/>
    </source>
</evidence>
<dbReference type="PANTHER" id="PTHR43686:SF1">
    <property type="entry name" value="AMINOTRAN_5 DOMAIN-CONTAINING PROTEIN"/>
    <property type="match status" value="1"/>
</dbReference>
<dbReference type="eggNOG" id="KOG2840">
    <property type="taxonomic scope" value="Eukaryota"/>
</dbReference>
<dbReference type="VEuPathDB" id="FungiDB:AMAG_12201"/>
<reference evidence="4" key="2">
    <citation type="submission" date="2009-11" db="EMBL/GenBank/DDBJ databases">
        <title>The Genome Sequence of Allomyces macrogynus strain ATCC 38327.</title>
        <authorList>
            <consortium name="The Broad Institute Genome Sequencing Platform"/>
            <person name="Russ C."/>
            <person name="Cuomo C."/>
            <person name="Shea T."/>
            <person name="Young S.K."/>
            <person name="Zeng Q."/>
            <person name="Koehrsen M."/>
            <person name="Haas B."/>
            <person name="Borodovsky M."/>
            <person name="Guigo R."/>
            <person name="Alvarado L."/>
            <person name="Berlin A."/>
            <person name="Borenstein D."/>
            <person name="Chen Z."/>
            <person name="Engels R."/>
            <person name="Freedman E."/>
            <person name="Gellesch M."/>
            <person name="Goldberg J."/>
            <person name="Griggs A."/>
            <person name="Gujja S."/>
            <person name="Heiman D."/>
            <person name="Hepburn T."/>
            <person name="Howarth C."/>
            <person name="Jen D."/>
            <person name="Larson L."/>
            <person name="Lewis B."/>
            <person name="Mehta T."/>
            <person name="Park D."/>
            <person name="Pearson M."/>
            <person name="Roberts A."/>
            <person name="Saif S."/>
            <person name="Shenoy N."/>
            <person name="Sisk P."/>
            <person name="Stolte C."/>
            <person name="Sykes S."/>
            <person name="Walk T."/>
            <person name="White J."/>
            <person name="Yandava C."/>
            <person name="Burger G."/>
            <person name="Gray M.W."/>
            <person name="Holland P.W.H."/>
            <person name="King N."/>
            <person name="Lang F.B.F."/>
            <person name="Roger A.J."/>
            <person name="Ruiz-Trillo I."/>
            <person name="Lander E."/>
            <person name="Nusbaum C."/>
        </authorList>
    </citation>
    <scope>NUCLEOTIDE SEQUENCE [LARGE SCALE GENOMIC DNA]</scope>
    <source>
        <strain evidence="4">ATCC 38327</strain>
    </source>
</reference>
<gene>
    <name evidence="3" type="ORF">AMAG_12201</name>
</gene>
<dbReference type="OrthoDB" id="420046at2759"/>
<dbReference type="Gene3D" id="3.90.1150.10">
    <property type="entry name" value="Aspartate Aminotransferase, domain 1"/>
    <property type="match status" value="1"/>
</dbReference>
<feature type="region of interest" description="Disordered" evidence="1">
    <location>
        <begin position="684"/>
        <end position="719"/>
    </location>
</feature>
<evidence type="ECO:0000313" key="4">
    <source>
        <dbReference type="Proteomes" id="UP000054350"/>
    </source>
</evidence>
<dbReference type="Proteomes" id="UP000054350">
    <property type="component" value="Unassembled WGS sequence"/>
</dbReference>
<sequence>MRSPTKSQTSSTIMNQIDTTLAPLTSDARIRTISQAVMGARIPFASPIGRTRSVIYCDYFASGRPLKFIEDTIRDHVLPFYANTHTTTTVTARYTMAQREQARDVIRRCLNADKNLYSVIFTGSGSTAAIVHLATTLRLYDHSVWLKGVPKPTIFVSVSEHRSNLLPWRESVANVVMIPLDATGRQLDLIELERQVVVAKEARSPLLIGSFSAGSNLTGIVLDADPIARVMHRHGGLAFFDYAGVGAYVEIDMNPADDESVPVADCGLAYKDAVFLSPHKFIGGPGTPGVLVARSSLFRPDAPTRPGGGSVNFVTRSGHEYLNNLEEREEAGTPAIVEAIRCGLVFRVKELVGVAEIKRREHAIATDALEQLAMHPRIHVLGDTKGARVPVFCIQIAAPDVEATANRFLHYNFVSAVLNDFFGIQTRGGCMCAGPYGTSLLNLTNDQIETLHTLVNQDPSVRRRLVSAPAQPCASGPCSLSSPDVAKFESMRPGYLRFSFNYFTPTTEVDAVLRAVTWIADHGWRLLPYYRVDSQSGSWSLRCTPAAMLELSRKNYRSVPETLLQAVPTHAFTSPVASVPAESDSKALRIAQRFADRVGAIVRVHGAAIRADLRDGFQMYGAAVESVRQFMHPAEAVDMLADTVVTVGTRKPTMLMQRVAGRLRATVSRRGSFGLTSLVSTRPVQEQLEEGEDSGVDVSPVSSRDASLVNGKHHRTDGSASHAVTVVGIAA</sequence>
<organism evidence="3 4">
    <name type="scientific">Allomyces macrogynus (strain ATCC 38327)</name>
    <name type="common">Allomyces javanicus var. macrogynus</name>
    <dbReference type="NCBI Taxonomy" id="578462"/>
    <lineage>
        <taxon>Eukaryota</taxon>
        <taxon>Fungi</taxon>
        <taxon>Fungi incertae sedis</taxon>
        <taxon>Blastocladiomycota</taxon>
        <taxon>Blastocladiomycetes</taxon>
        <taxon>Blastocladiales</taxon>
        <taxon>Blastocladiaceae</taxon>
        <taxon>Allomyces</taxon>
    </lineage>
</organism>
<dbReference type="InterPro" id="IPR000192">
    <property type="entry name" value="Aminotrans_V_dom"/>
</dbReference>
<proteinExistence type="predicted"/>
<keyword evidence="4" id="KW-1185">Reference proteome</keyword>
<dbReference type="Pfam" id="PF00266">
    <property type="entry name" value="Aminotran_5"/>
    <property type="match status" value="1"/>
</dbReference>
<dbReference type="AlphaFoldDB" id="A0A0L0SX44"/>
<dbReference type="InterPro" id="IPR015421">
    <property type="entry name" value="PyrdxlP-dep_Trfase_major"/>
</dbReference>
<dbReference type="InterPro" id="IPR015424">
    <property type="entry name" value="PyrdxlP-dep_Trfase"/>
</dbReference>
<dbReference type="STRING" id="578462.A0A0L0SX44"/>
<evidence type="ECO:0000256" key="1">
    <source>
        <dbReference type="SAM" id="MobiDB-lite"/>
    </source>
</evidence>
<feature type="domain" description="Aminotransferase class V" evidence="2">
    <location>
        <begin position="55"/>
        <end position="438"/>
    </location>
</feature>
<evidence type="ECO:0000259" key="2">
    <source>
        <dbReference type="Pfam" id="PF00266"/>
    </source>
</evidence>
<name>A0A0L0SX44_ALLM3</name>
<reference evidence="3 4" key="1">
    <citation type="submission" date="2009-11" db="EMBL/GenBank/DDBJ databases">
        <title>Annotation of Allomyces macrogynus ATCC 38327.</title>
        <authorList>
            <consortium name="The Broad Institute Genome Sequencing Platform"/>
            <person name="Russ C."/>
            <person name="Cuomo C."/>
            <person name="Burger G."/>
            <person name="Gray M.W."/>
            <person name="Holland P.W.H."/>
            <person name="King N."/>
            <person name="Lang F.B.F."/>
            <person name="Roger A.J."/>
            <person name="Ruiz-Trillo I."/>
            <person name="Young S.K."/>
            <person name="Zeng Q."/>
            <person name="Gargeya S."/>
            <person name="Fitzgerald M."/>
            <person name="Haas B."/>
            <person name="Abouelleil A."/>
            <person name="Alvarado L."/>
            <person name="Arachchi H.M."/>
            <person name="Berlin A."/>
            <person name="Chapman S.B."/>
            <person name="Gearin G."/>
            <person name="Goldberg J."/>
            <person name="Griggs A."/>
            <person name="Gujja S."/>
            <person name="Hansen M."/>
            <person name="Heiman D."/>
            <person name="Howarth C."/>
            <person name="Larimer J."/>
            <person name="Lui A."/>
            <person name="MacDonald P.J.P."/>
            <person name="McCowen C."/>
            <person name="Montmayeur A."/>
            <person name="Murphy C."/>
            <person name="Neiman D."/>
            <person name="Pearson M."/>
            <person name="Priest M."/>
            <person name="Roberts A."/>
            <person name="Saif S."/>
            <person name="Shea T."/>
            <person name="Sisk P."/>
            <person name="Stolte C."/>
            <person name="Sykes S."/>
            <person name="Wortman J."/>
            <person name="Nusbaum C."/>
            <person name="Birren B."/>
        </authorList>
    </citation>
    <scope>NUCLEOTIDE SEQUENCE [LARGE SCALE GENOMIC DNA]</scope>
    <source>
        <strain evidence="3 4">ATCC 38327</strain>
    </source>
</reference>
<dbReference type="EMBL" id="GG745352">
    <property type="protein sequence ID" value="KNE67128.1"/>
    <property type="molecule type" value="Genomic_DNA"/>
</dbReference>
<dbReference type="SUPFAM" id="SSF53383">
    <property type="entry name" value="PLP-dependent transferases"/>
    <property type="match status" value="1"/>
</dbReference>
<dbReference type="InterPro" id="IPR015422">
    <property type="entry name" value="PyrdxlP-dep_Trfase_small"/>
</dbReference>
<dbReference type="PANTHER" id="PTHR43686">
    <property type="entry name" value="SULFURTRANSFERASE-RELATED"/>
    <property type="match status" value="1"/>
</dbReference>
<accession>A0A0L0SX44</accession>